<keyword evidence="5" id="KW-1185">Reference proteome</keyword>
<dbReference type="GO" id="GO:0016192">
    <property type="term" value="P:vesicle-mediated transport"/>
    <property type="evidence" value="ECO:0007669"/>
    <property type="project" value="InterPro"/>
</dbReference>
<reference evidence="2 4" key="1">
    <citation type="journal article" date="2018" name="BMC Genomics">
        <title>Comparative genomics of the wheat fungal pathogen Pyrenophora tritici-repentis reveals chromosomal variations and genome plasticity.</title>
        <authorList>
            <person name="Moolhuijzen P."/>
            <person name="See P.T."/>
            <person name="Hane J.K."/>
            <person name="Shi G."/>
            <person name="Liu Z."/>
            <person name="Oliver R.P."/>
            <person name="Moffat C.S."/>
        </authorList>
    </citation>
    <scope>NUCLEOTIDE SEQUENCE [LARGE SCALE GENOMIC DNA]</scope>
    <source>
        <strain evidence="2">M4</strain>
    </source>
</reference>
<dbReference type="EMBL" id="NQIK02000005">
    <property type="protein sequence ID" value="KAF7570949.1"/>
    <property type="molecule type" value="Genomic_DNA"/>
</dbReference>
<dbReference type="Pfam" id="PF10199">
    <property type="entry name" value="Adaptin_binding"/>
    <property type="match status" value="1"/>
</dbReference>
<comment type="caution">
    <text evidence="3">The sequence shown here is derived from an EMBL/GenBank/DDBJ whole genome shotgun (WGS) entry which is preliminary data.</text>
</comment>
<feature type="compositionally biased region" description="Polar residues" evidence="1">
    <location>
        <begin position="1"/>
        <end position="20"/>
    </location>
</feature>
<dbReference type="PANTHER" id="PTHR28043">
    <property type="entry name" value="INCREASED RECOMBINATION CENTERS PROTEIN 6"/>
    <property type="match status" value="1"/>
</dbReference>
<dbReference type="Proteomes" id="UP000249757">
    <property type="component" value="Unassembled WGS sequence"/>
</dbReference>
<dbReference type="OMA" id="EALMMRM"/>
<dbReference type="Gene3D" id="3.40.50.11960">
    <property type="match status" value="1"/>
</dbReference>
<dbReference type="EMBL" id="NRDI02000008">
    <property type="protein sequence ID" value="KAI1514166.1"/>
    <property type="molecule type" value="Genomic_DNA"/>
</dbReference>
<evidence type="ECO:0000313" key="2">
    <source>
        <dbReference type="EMBL" id="KAF7570949.1"/>
    </source>
</evidence>
<dbReference type="PANTHER" id="PTHR28043:SF1">
    <property type="entry name" value="INCREASED RECOMBINATION CENTERS PROTEIN 6"/>
    <property type="match status" value="1"/>
</dbReference>
<evidence type="ECO:0000313" key="5">
    <source>
        <dbReference type="Proteomes" id="UP000249757"/>
    </source>
</evidence>
<gene>
    <name evidence="3" type="ORF">Ptr86124_006796</name>
    <name evidence="2" type="ORF">PtrM4_109510</name>
</gene>
<protein>
    <submittedName>
        <fullName evidence="3">Alpha and gamma adaptin binding protein p34</fullName>
    </submittedName>
    <submittedName>
        <fullName evidence="2">RNA-binding protein Puf family, translational repressor</fullName>
    </submittedName>
</protein>
<evidence type="ECO:0000313" key="4">
    <source>
        <dbReference type="Proteomes" id="UP000245464"/>
    </source>
</evidence>
<sequence>MKGQVKTSPPRTPQRNSTLFPPQLKMDNEMDIKNPRRLLAVGAPDSGVLSLLKELTGSAPEPTSGTTAGLTHEWRLETKYYSATIPIWVDELSNVVEWRTEFTKPEAREVVTALGAWIYCFKRPVEAGDLETIKQTMQAVSDVIERACGYDGDVVCLAIAMPQSTTPYLEKSSEEWEELAMDYGFEYIDSEKKGKNDFGEAMGVQRVREALEAAEWESLDFPEDEEGFDASFEAEEAEMNMELFDMKGALGGYDGDESTEPGDKEVEDLEVMMRKMVAIKEMGEGMSEAERKRFAAKAVNDLLKDL</sequence>
<dbReference type="GO" id="GO:0030674">
    <property type="term" value="F:protein-macromolecule adaptor activity"/>
    <property type="evidence" value="ECO:0007669"/>
    <property type="project" value="TreeGrafter"/>
</dbReference>
<feature type="region of interest" description="Disordered" evidence="1">
    <location>
        <begin position="1"/>
        <end position="22"/>
    </location>
</feature>
<reference evidence="3" key="3">
    <citation type="journal article" date="2022" name="bioRxiv">
        <title>A global pangenome for the wheat fungal pathogen Pyrenophora tritici-repentis and prediction of effector protein structural homology.</title>
        <authorList>
            <person name="Moolhuijzen P."/>
            <person name="See P.T."/>
            <person name="Shi G."/>
            <person name="Powell H.R."/>
            <person name="Cockram J."/>
            <person name="Jorgensen L.N."/>
            <person name="Benslimane H."/>
            <person name="Strelkov S.E."/>
            <person name="Turner J."/>
            <person name="Liu Z."/>
            <person name="Moffat C.S."/>
        </authorList>
    </citation>
    <scope>NUCLEOTIDE SEQUENCE</scope>
    <source>
        <strain evidence="3">86-124</strain>
    </source>
</reference>
<proteinExistence type="predicted"/>
<dbReference type="OrthoDB" id="10261384at2759"/>
<evidence type="ECO:0000256" key="1">
    <source>
        <dbReference type="SAM" id="MobiDB-lite"/>
    </source>
</evidence>
<dbReference type="InterPro" id="IPR034627">
    <property type="entry name" value="Irc6"/>
</dbReference>
<dbReference type="Proteomes" id="UP000245464">
    <property type="component" value="Chromosome 5"/>
</dbReference>
<name>A0A2W1FMN7_9PLEO</name>
<dbReference type="AlphaFoldDB" id="A0A2W1FMN7"/>
<reference evidence="5" key="4">
    <citation type="journal article" date="2022" name="Microb. Genom.">
        <title>A global pangenome for the wheat fungal pathogen Pyrenophora tritici-repentis and prediction of effector protein structural homology.</title>
        <authorList>
            <person name="Moolhuijzen P.M."/>
            <person name="See P.T."/>
            <person name="Shi G."/>
            <person name="Powell H.R."/>
            <person name="Cockram J."/>
            <person name="Jorgensen L.N."/>
            <person name="Benslimane H."/>
            <person name="Strelkov S.E."/>
            <person name="Turner J."/>
            <person name="Liu Z."/>
            <person name="Moffat C.S."/>
        </authorList>
    </citation>
    <scope>NUCLEOTIDE SEQUENCE [LARGE SCALE GENOMIC DNA]</scope>
</reference>
<organism evidence="3 5">
    <name type="scientific">Pyrenophora tritici-repentis</name>
    <dbReference type="NCBI Taxonomy" id="45151"/>
    <lineage>
        <taxon>Eukaryota</taxon>
        <taxon>Fungi</taxon>
        <taxon>Dikarya</taxon>
        <taxon>Ascomycota</taxon>
        <taxon>Pezizomycotina</taxon>
        <taxon>Dothideomycetes</taxon>
        <taxon>Pleosporomycetidae</taxon>
        <taxon>Pleosporales</taxon>
        <taxon>Pleosporineae</taxon>
        <taxon>Pleosporaceae</taxon>
        <taxon>Pyrenophora</taxon>
    </lineage>
</organism>
<accession>A0A2W1FMN7</accession>
<reference evidence="3" key="2">
    <citation type="submission" date="2021-05" db="EMBL/GenBank/DDBJ databases">
        <authorList>
            <person name="Moolhuijzen P.M."/>
            <person name="Moffat C.S."/>
        </authorList>
    </citation>
    <scope>NUCLEOTIDE SEQUENCE</scope>
    <source>
        <strain evidence="3">86-124</strain>
    </source>
</reference>
<evidence type="ECO:0000313" key="3">
    <source>
        <dbReference type="EMBL" id="KAI1514166.1"/>
    </source>
</evidence>